<comment type="subcellular location">
    <subcellularLocation>
        <location evidence="1">Membrane</location>
        <topology evidence="1">Single-pass type IV membrane protein</topology>
    </subcellularLocation>
</comment>
<keyword evidence="9" id="KW-1185">Reference proteome</keyword>
<dbReference type="Pfam" id="PF00804">
    <property type="entry name" value="Syntaxin"/>
    <property type="match status" value="1"/>
</dbReference>
<evidence type="ECO:0000256" key="1">
    <source>
        <dbReference type="ARBA" id="ARBA00004211"/>
    </source>
</evidence>
<dbReference type="InterPro" id="IPR045242">
    <property type="entry name" value="Syntaxin"/>
</dbReference>
<evidence type="ECO:0000256" key="5">
    <source>
        <dbReference type="ARBA" id="ARBA00023136"/>
    </source>
</evidence>
<feature type="non-terminal residue" evidence="8">
    <location>
        <position position="1"/>
    </location>
</feature>
<dbReference type="SMART" id="SM00397">
    <property type="entry name" value="t_SNARE"/>
    <property type="match status" value="1"/>
</dbReference>
<keyword evidence="5 6" id="KW-0472">Membrane</keyword>
<dbReference type="Proteomes" id="UP001479436">
    <property type="component" value="Unassembled WGS sequence"/>
</dbReference>
<evidence type="ECO:0000256" key="6">
    <source>
        <dbReference type="SAM" id="Phobius"/>
    </source>
</evidence>
<dbReference type="InterPro" id="IPR010989">
    <property type="entry name" value="SNARE"/>
</dbReference>
<dbReference type="PANTHER" id="PTHR19957:SF307">
    <property type="entry name" value="PROTEIN SSO1-RELATED"/>
    <property type="match status" value="1"/>
</dbReference>
<keyword evidence="3 6" id="KW-0812">Transmembrane</keyword>
<dbReference type="InterPro" id="IPR000727">
    <property type="entry name" value="T_SNARE_dom"/>
</dbReference>
<keyword evidence="4 6" id="KW-1133">Transmembrane helix</keyword>
<protein>
    <recommendedName>
        <fullName evidence="7">t-SNARE coiled-coil homology domain-containing protein</fullName>
    </recommendedName>
</protein>
<organism evidence="8 9">
    <name type="scientific">Basidiobolus ranarum</name>
    <dbReference type="NCBI Taxonomy" id="34480"/>
    <lineage>
        <taxon>Eukaryota</taxon>
        <taxon>Fungi</taxon>
        <taxon>Fungi incertae sedis</taxon>
        <taxon>Zoopagomycota</taxon>
        <taxon>Entomophthoromycotina</taxon>
        <taxon>Basidiobolomycetes</taxon>
        <taxon>Basidiobolales</taxon>
        <taxon>Basidiobolaceae</taxon>
        <taxon>Basidiobolus</taxon>
    </lineage>
</organism>
<evidence type="ECO:0000313" key="9">
    <source>
        <dbReference type="Proteomes" id="UP001479436"/>
    </source>
</evidence>
<comment type="similarity">
    <text evidence="2">Belongs to the syntaxin family.</text>
</comment>
<reference evidence="8 9" key="1">
    <citation type="submission" date="2023-04" db="EMBL/GenBank/DDBJ databases">
        <title>Genome of Basidiobolus ranarum AG-B5.</title>
        <authorList>
            <person name="Stajich J.E."/>
            <person name="Carter-House D."/>
            <person name="Gryganskyi A."/>
        </authorList>
    </citation>
    <scope>NUCLEOTIDE SEQUENCE [LARGE SCALE GENOMIC DNA]</scope>
    <source>
        <strain evidence="8 9">AG-B5</strain>
    </source>
</reference>
<evidence type="ECO:0000259" key="7">
    <source>
        <dbReference type="PROSITE" id="PS50192"/>
    </source>
</evidence>
<evidence type="ECO:0000256" key="4">
    <source>
        <dbReference type="ARBA" id="ARBA00022989"/>
    </source>
</evidence>
<sequence>RSHLKVLYRNILQSDDVELRRRRCAGAKIQLENTLKKYQETEQNGEESYKNMLRRHYAMVHPEATEAEIEEHITNTPNDQVFASAILRKNEASHTVQLVKDRHQDIVEITRMIGELDLLFRQVHELVEEQQESLQKVDEKVMIVNDQLSEGNSELDKSKTIMLSLRTKHRILTLMAIIVLVIIAVIIYFAVRKK</sequence>
<dbReference type="InterPro" id="IPR006011">
    <property type="entry name" value="Syntaxin_N"/>
</dbReference>
<gene>
    <name evidence="8" type="ORF">K7432_012037</name>
</gene>
<feature type="transmembrane region" description="Helical" evidence="6">
    <location>
        <begin position="171"/>
        <end position="191"/>
    </location>
</feature>
<evidence type="ECO:0000256" key="3">
    <source>
        <dbReference type="ARBA" id="ARBA00022692"/>
    </source>
</evidence>
<dbReference type="Gene3D" id="1.20.58.70">
    <property type="match status" value="1"/>
</dbReference>
<comment type="caution">
    <text evidence="8">The sequence shown here is derived from an EMBL/GenBank/DDBJ whole genome shotgun (WGS) entry which is preliminary data.</text>
</comment>
<proteinExistence type="inferred from homology"/>
<name>A0ABR2VTG2_9FUNG</name>
<feature type="domain" description="T-SNARE coiled-coil homology" evidence="7">
    <location>
        <begin position="96"/>
        <end position="158"/>
    </location>
</feature>
<dbReference type="PROSITE" id="PS50192">
    <property type="entry name" value="T_SNARE"/>
    <property type="match status" value="1"/>
</dbReference>
<dbReference type="SUPFAM" id="SSF47661">
    <property type="entry name" value="t-snare proteins"/>
    <property type="match status" value="1"/>
</dbReference>
<evidence type="ECO:0000256" key="2">
    <source>
        <dbReference type="ARBA" id="ARBA00009063"/>
    </source>
</evidence>
<accession>A0ABR2VTG2</accession>
<evidence type="ECO:0000313" key="8">
    <source>
        <dbReference type="EMBL" id="KAK9700771.1"/>
    </source>
</evidence>
<dbReference type="EMBL" id="JASJQH010007875">
    <property type="protein sequence ID" value="KAK9700771.1"/>
    <property type="molecule type" value="Genomic_DNA"/>
</dbReference>
<dbReference type="PANTHER" id="PTHR19957">
    <property type="entry name" value="SYNTAXIN"/>
    <property type="match status" value="1"/>
</dbReference>